<dbReference type="InterPro" id="IPR026703">
    <property type="entry name" value="ERICH2"/>
</dbReference>
<reference evidence="3" key="2">
    <citation type="submission" date="2023-11" db="UniProtKB">
        <authorList>
            <consortium name="WormBaseParasite"/>
        </authorList>
    </citation>
    <scope>IDENTIFICATION</scope>
</reference>
<reference evidence="2" key="1">
    <citation type="submission" date="2022-06" db="EMBL/GenBank/DDBJ databases">
        <authorList>
            <person name="Berger JAMES D."/>
            <person name="Berger JAMES D."/>
        </authorList>
    </citation>
    <scope>NUCLEOTIDE SEQUENCE [LARGE SCALE GENOMIC DNA]</scope>
</reference>
<accession>A0AA85JE22</accession>
<dbReference type="WBParaSite" id="TREG1_17360.1">
    <property type="protein sequence ID" value="TREG1_17360.1"/>
    <property type="gene ID" value="TREG1_17360"/>
</dbReference>
<evidence type="ECO:0000313" key="2">
    <source>
        <dbReference type="Proteomes" id="UP000050795"/>
    </source>
</evidence>
<proteinExistence type="predicted"/>
<sequence>MSKYPIIGCSDVNARDINATKASNIDLFLEFLNCVMNKDFRQAINLAKQILELEPDNNNIREFLPLLNDADHMKSAGFFHSFTDDSDSEHEDSEDTDSDLQASSTDSSDEFGYTSSDSDSPRNNKKTHGF</sequence>
<keyword evidence="2" id="KW-1185">Reference proteome</keyword>
<dbReference type="PANTHER" id="PTHR21520">
    <property type="entry name" value="GLUTAMATE-RICH PROTEIN 2"/>
    <property type="match status" value="1"/>
</dbReference>
<feature type="compositionally biased region" description="Acidic residues" evidence="1">
    <location>
        <begin position="84"/>
        <end position="98"/>
    </location>
</feature>
<protein>
    <submittedName>
        <fullName evidence="3">TPR_REGION domain-containing protein</fullName>
    </submittedName>
</protein>
<dbReference type="AlphaFoldDB" id="A0AA85JE22"/>
<evidence type="ECO:0000313" key="3">
    <source>
        <dbReference type="WBParaSite" id="TREG1_17360.1"/>
    </source>
</evidence>
<name>A0AA85JE22_TRIRE</name>
<organism evidence="2 3">
    <name type="scientific">Trichobilharzia regenti</name>
    <name type="common">Nasal bird schistosome</name>
    <dbReference type="NCBI Taxonomy" id="157069"/>
    <lineage>
        <taxon>Eukaryota</taxon>
        <taxon>Metazoa</taxon>
        <taxon>Spiralia</taxon>
        <taxon>Lophotrochozoa</taxon>
        <taxon>Platyhelminthes</taxon>
        <taxon>Trematoda</taxon>
        <taxon>Digenea</taxon>
        <taxon>Strigeidida</taxon>
        <taxon>Schistosomatoidea</taxon>
        <taxon>Schistosomatidae</taxon>
        <taxon>Trichobilharzia</taxon>
    </lineage>
</organism>
<feature type="region of interest" description="Disordered" evidence="1">
    <location>
        <begin position="81"/>
        <end position="130"/>
    </location>
</feature>
<dbReference type="Proteomes" id="UP000050795">
    <property type="component" value="Unassembled WGS sequence"/>
</dbReference>
<dbReference type="PANTHER" id="PTHR21520:SF2">
    <property type="entry name" value="GLUTAMATE-RICH PROTEIN 2"/>
    <property type="match status" value="1"/>
</dbReference>
<evidence type="ECO:0000256" key="1">
    <source>
        <dbReference type="SAM" id="MobiDB-lite"/>
    </source>
</evidence>